<keyword evidence="1" id="KW-0479">Metal-binding</keyword>
<evidence type="ECO:0000256" key="2">
    <source>
        <dbReference type="ARBA" id="ARBA00022771"/>
    </source>
</evidence>
<organism evidence="7 8">
    <name type="scientific">Hesseltinella vesiculosa</name>
    <dbReference type="NCBI Taxonomy" id="101127"/>
    <lineage>
        <taxon>Eukaryota</taxon>
        <taxon>Fungi</taxon>
        <taxon>Fungi incertae sedis</taxon>
        <taxon>Mucoromycota</taxon>
        <taxon>Mucoromycotina</taxon>
        <taxon>Mucoromycetes</taxon>
        <taxon>Mucorales</taxon>
        <taxon>Cunninghamellaceae</taxon>
        <taxon>Hesseltinella</taxon>
    </lineage>
</organism>
<feature type="domain" description="PHD-type" evidence="6">
    <location>
        <begin position="36"/>
        <end position="92"/>
    </location>
</feature>
<evidence type="ECO:0000256" key="4">
    <source>
        <dbReference type="PROSITE-ProRule" id="PRU00146"/>
    </source>
</evidence>
<dbReference type="SMART" id="SM00249">
    <property type="entry name" value="PHD"/>
    <property type="match status" value="1"/>
</dbReference>
<dbReference type="InterPro" id="IPR019786">
    <property type="entry name" value="Zinc_finger_PHD-type_CS"/>
</dbReference>
<dbReference type="InterPro" id="IPR053051">
    <property type="entry name" value="HDAC_complex_subunit"/>
</dbReference>
<evidence type="ECO:0000256" key="1">
    <source>
        <dbReference type="ARBA" id="ARBA00022723"/>
    </source>
</evidence>
<dbReference type="Gene3D" id="3.30.40.10">
    <property type="entry name" value="Zinc/RING finger domain, C3HC4 (zinc finger)"/>
    <property type="match status" value="1"/>
</dbReference>
<evidence type="ECO:0000313" key="7">
    <source>
        <dbReference type="EMBL" id="ORX52819.1"/>
    </source>
</evidence>
<feature type="region of interest" description="Disordered" evidence="5">
    <location>
        <begin position="345"/>
        <end position="408"/>
    </location>
</feature>
<keyword evidence="3" id="KW-0862">Zinc</keyword>
<evidence type="ECO:0000313" key="8">
    <source>
        <dbReference type="Proteomes" id="UP000242146"/>
    </source>
</evidence>
<feature type="compositionally biased region" description="Low complexity" evidence="5">
    <location>
        <begin position="364"/>
        <end position="377"/>
    </location>
</feature>
<keyword evidence="2 4" id="KW-0863">Zinc-finger</keyword>
<keyword evidence="8" id="KW-1185">Reference proteome</keyword>
<dbReference type="AlphaFoldDB" id="A0A1X2GFV1"/>
<feature type="region of interest" description="Disordered" evidence="5">
    <location>
        <begin position="96"/>
        <end position="155"/>
    </location>
</feature>
<proteinExistence type="predicted"/>
<name>A0A1X2GFV1_9FUNG</name>
<dbReference type="PROSITE" id="PS50016">
    <property type="entry name" value="ZF_PHD_2"/>
    <property type="match status" value="1"/>
</dbReference>
<dbReference type="Proteomes" id="UP000242146">
    <property type="component" value="Unassembled WGS sequence"/>
</dbReference>
<evidence type="ECO:0000256" key="3">
    <source>
        <dbReference type="ARBA" id="ARBA00022833"/>
    </source>
</evidence>
<dbReference type="InterPro" id="IPR011011">
    <property type="entry name" value="Znf_FYVE_PHD"/>
</dbReference>
<feature type="region of interest" description="Disordered" evidence="5">
    <location>
        <begin position="172"/>
        <end position="252"/>
    </location>
</feature>
<dbReference type="GO" id="GO:0033698">
    <property type="term" value="C:Rpd3L complex"/>
    <property type="evidence" value="ECO:0007669"/>
    <property type="project" value="TreeGrafter"/>
</dbReference>
<dbReference type="OrthoDB" id="79252at2759"/>
<evidence type="ECO:0000256" key="5">
    <source>
        <dbReference type="SAM" id="MobiDB-lite"/>
    </source>
</evidence>
<sequence length="439" mass="48057">MTGPGTKPTRLPPASPMEGTVSDDDHGDGTSEANAVTRCVCMKKKSFSSDSDDDEGLMVQCDECEVWQHCNCMGLTEESIPDQYYCEQCRPQNHRASRQSTKRYYNPMGFESDEKSYSPNDSSRRRKRQQRGKNETPEDTSSNAEPLHNAGLPSTNQIVAPESLPLLKPADKLFNDDINDTTKPTPLPTKRAPPSSHAIEDRKRHAPKRQNSGGQRSTATGARKSKRSQPVREASREASRSSTPVLEDTQTTTTAIVTTITAMPAASWPTAFWNKQGEPRPSSQDSQPAKIKYPHAKMTFADMHRRAKQLKDHIQHLRKSYTPPATIPSISPSCKKNIPYLPPLSAPADLCPSQPQSDRPRSLSTSSTASSTSTASTEPLMTEDGSSSSSSSSLATQTSSPQPLAVDKLLPVPDSKSLDIMDCLLQKLSHFEQQYGVAG</sequence>
<dbReference type="GO" id="GO:0061188">
    <property type="term" value="P:negative regulation of rDNA heterochromatin formation"/>
    <property type="evidence" value="ECO:0007669"/>
    <property type="project" value="TreeGrafter"/>
</dbReference>
<dbReference type="Pfam" id="PF20826">
    <property type="entry name" value="PHD_5"/>
    <property type="match status" value="1"/>
</dbReference>
<dbReference type="InterPro" id="IPR019787">
    <property type="entry name" value="Znf_PHD-finger"/>
</dbReference>
<accession>A0A1X2GFV1</accession>
<evidence type="ECO:0000259" key="6">
    <source>
        <dbReference type="PROSITE" id="PS50016"/>
    </source>
</evidence>
<dbReference type="GO" id="GO:0061186">
    <property type="term" value="P:negative regulation of silent mating-type cassette heterochromatin formation"/>
    <property type="evidence" value="ECO:0007669"/>
    <property type="project" value="TreeGrafter"/>
</dbReference>
<dbReference type="PANTHER" id="PTHR47793">
    <property type="entry name" value="HISTONE DEACETYLASE COMPLEX SUBUNIT CTI6"/>
    <property type="match status" value="1"/>
</dbReference>
<protein>
    <recommendedName>
        <fullName evidence="6">PHD-type domain-containing protein</fullName>
    </recommendedName>
</protein>
<dbReference type="InterPro" id="IPR013083">
    <property type="entry name" value="Znf_RING/FYVE/PHD"/>
</dbReference>
<dbReference type="InterPro" id="IPR001965">
    <property type="entry name" value="Znf_PHD"/>
</dbReference>
<dbReference type="PANTHER" id="PTHR47793:SF1">
    <property type="entry name" value="HISTONE DEACETYLASE COMPLEX SUBUNIT CTI6"/>
    <property type="match status" value="1"/>
</dbReference>
<feature type="compositionally biased region" description="Polar residues" evidence="5">
    <location>
        <begin position="209"/>
        <end position="220"/>
    </location>
</feature>
<dbReference type="EMBL" id="MCGT01000017">
    <property type="protein sequence ID" value="ORX52819.1"/>
    <property type="molecule type" value="Genomic_DNA"/>
</dbReference>
<dbReference type="PROSITE" id="PS01359">
    <property type="entry name" value="ZF_PHD_1"/>
    <property type="match status" value="1"/>
</dbReference>
<gene>
    <name evidence="7" type="ORF">DM01DRAFT_1336597</name>
</gene>
<dbReference type="GO" id="GO:0070210">
    <property type="term" value="C:Rpd3L-Expanded complex"/>
    <property type="evidence" value="ECO:0007669"/>
    <property type="project" value="TreeGrafter"/>
</dbReference>
<dbReference type="SUPFAM" id="SSF57903">
    <property type="entry name" value="FYVE/PHD zinc finger"/>
    <property type="match status" value="1"/>
</dbReference>
<dbReference type="STRING" id="101127.A0A1X2GFV1"/>
<feature type="region of interest" description="Disordered" evidence="5">
    <location>
        <begin position="1"/>
        <end position="32"/>
    </location>
</feature>
<comment type="caution">
    <text evidence="7">The sequence shown here is derived from an EMBL/GenBank/DDBJ whole genome shotgun (WGS) entry which is preliminary data.</text>
</comment>
<reference evidence="7 8" key="1">
    <citation type="submission" date="2016-07" db="EMBL/GenBank/DDBJ databases">
        <title>Pervasive Adenine N6-methylation of Active Genes in Fungi.</title>
        <authorList>
            <consortium name="DOE Joint Genome Institute"/>
            <person name="Mondo S.J."/>
            <person name="Dannebaum R.O."/>
            <person name="Kuo R.C."/>
            <person name="Labutti K."/>
            <person name="Haridas S."/>
            <person name="Kuo A."/>
            <person name="Salamov A."/>
            <person name="Ahrendt S.R."/>
            <person name="Lipzen A."/>
            <person name="Sullivan W."/>
            <person name="Andreopoulos W.B."/>
            <person name="Clum A."/>
            <person name="Lindquist E."/>
            <person name="Daum C."/>
            <person name="Ramamoorthy G.K."/>
            <person name="Gryganskyi A."/>
            <person name="Culley D."/>
            <person name="Magnuson J.K."/>
            <person name="James T.Y."/>
            <person name="O'Malley M.A."/>
            <person name="Stajich J.E."/>
            <person name="Spatafora J.W."/>
            <person name="Visel A."/>
            <person name="Grigoriev I.V."/>
        </authorList>
    </citation>
    <scope>NUCLEOTIDE SEQUENCE [LARGE SCALE GENOMIC DNA]</scope>
    <source>
        <strain evidence="7 8">NRRL 3301</strain>
    </source>
</reference>
<dbReference type="GO" id="GO:0008270">
    <property type="term" value="F:zinc ion binding"/>
    <property type="evidence" value="ECO:0007669"/>
    <property type="project" value="UniProtKB-KW"/>
</dbReference>